<proteinExistence type="predicted"/>
<dbReference type="AlphaFoldDB" id="A0A0M9GFJ4"/>
<dbReference type="RefSeq" id="WP_152973050.1">
    <property type="nucleotide sequence ID" value="NZ_JSYZ01000014.1"/>
</dbReference>
<protein>
    <submittedName>
        <fullName evidence="1">Uncharacterized protein</fullName>
    </submittedName>
</protein>
<organism evidence="1 2">
    <name type="scientific">Pseudomonas asplenii</name>
    <dbReference type="NCBI Taxonomy" id="53407"/>
    <lineage>
        <taxon>Bacteria</taxon>
        <taxon>Pseudomonadati</taxon>
        <taxon>Pseudomonadota</taxon>
        <taxon>Gammaproteobacteria</taxon>
        <taxon>Pseudomonadales</taxon>
        <taxon>Pseudomonadaceae</taxon>
        <taxon>Pseudomonas</taxon>
    </lineage>
</organism>
<reference evidence="1 2" key="1">
    <citation type="journal article" date="2015" name="PLoS ONE">
        <title>Rice-Infecting Pseudomonas Genomes Are Highly Accessorized and Harbor Multiple Putative Virulence Mechanisms to Cause Sheath Brown Rot.</title>
        <authorList>
            <person name="Quibod I.L."/>
            <person name="Grande G."/>
            <person name="Oreiro E.G."/>
            <person name="Borja F.N."/>
            <person name="Dossa G.S."/>
            <person name="Mauleon R."/>
            <person name="Cruz C.V."/>
            <person name="Oliva R."/>
        </authorList>
    </citation>
    <scope>NUCLEOTIDE SEQUENCE [LARGE SCALE GENOMIC DNA]</scope>
    <source>
        <strain evidence="1 2">IRRI 6609</strain>
    </source>
</reference>
<evidence type="ECO:0000313" key="1">
    <source>
        <dbReference type="EMBL" id="KPA89753.1"/>
    </source>
</evidence>
<sequence>MPFGIGKRNIQNILNAPRDLSNCQKEINNLKKGLEHVRNRERIFLEQKDRIKEHRAIANELLEAISKAEPHCKSYRKYTSPWRLSENQRPFVRFKNERIHITPRMGARLYWLTKIDRVFNTDFTRAPSNNDGGYDKASARISKLNEYTGARINSVCSRNDLSVLKEISSVNIQEQALVSNFASMEKYEKALGEKQSEEQVYQDKVAIKQEMTKAAFELFAKPGAVDYLNNEKTSKKPSLPETLKNISRKDLNQLLNDGFSAQVSEQTGSYRYEELLSPREIAFYQNRVEDKTSAPINKFMPVDPPAPARTDANVVFIITGTPGEAQIGETRYKVFRQGCRYTTTSIEKAEDGRTHIYLEQEKSSALKS</sequence>
<dbReference type="Proteomes" id="UP000037931">
    <property type="component" value="Unassembled WGS sequence"/>
</dbReference>
<dbReference type="OrthoDB" id="7017966at2"/>
<evidence type="ECO:0000313" key="2">
    <source>
        <dbReference type="Proteomes" id="UP000037931"/>
    </source>
</evidence>
<comment type="caution">
    <text evidence="1">The sequence shown here is derived from an EMBL/GenBank/DDBJ whole genome shotgun (WGS) entry which is preliminary data.</text>
</comment>
<dbReference type="EMBL" id="JSYZ01000014">
    <property type="protein sequence ID" value="KPA89753.1"/>
    <property type="molecule type" value="Genomic_DNA"/>
</dbReference>
<keyword evidence="2" id="KW-1185">Reference proteome</keyword>
<gene>
    <name evidence="1" type="ORF">PF66_03606</name>
</gene>
<dbReference type="PATRIC" id="fig|50340.43.peg.905"/>
<name>A0A0M9GFJ4_9PSED</name>
<accession>A0A0M9GFJ4</accession>